<organism evidence="2">
    <name type="scientific">mine drainage metagenome</name>
    <dbReference type="NCBI Taxonomy" id="410659"/>
    <lineage>
        <taxon>unclassified sequences</taxon>
        <taxon>metagenomes</taxon>
        <taxon>ecological metagenomes</taxon>
    </lineage>
</organism>
<feature type="domain" description="NIF system FeS cluster assembly NifU C-terminal" evidence="1">
    <location>
        <begin position="1"/>
        <end position="65"/>
    </location>
</feature>
<dbReference type="AlphaFoldDB" id="T1CSZ2"/>
<dbReference type="EMBL" id="AUZY01002697">
    <property type="protein sequence ID" value="EQD71704.1"/>
    <property type="molecule type" value="Genomic_DNA"/>
</dbReference>
<name>T1CSZ2_9ZZZZ</name>
<evidence type="ECO:0000259" key="1">
    <source>
        <dbReference type="Pfam" id="PF01106"/>
    </source>
</evidence>
<dbReference type="Pfam" id="PF01106">
    <property type="entry name" value="NifU"/>
    <property type="match status" value="1"/>
</dbReference>
<dbReference type="GO" id="GO:0051536">
    <property type="term" value="F:iron-sulfur cluster binding"/>
    <property type="evidence" value="ECO:0007669"/>
    <property type="project" value="InterPro"/>
</dbReference>
<dbReference type="GO" id="GO:0005506">
    <property type="term" value="F:iron ion binding"/>
    <property type="evidence" value="ECO:0007669"/>
    <property type="project" value="InterPro"/>
</dbReference>
<gene>
    <name evidence="2" type="ORF">B1B_04307</name>
</gene>
<reference evidence="2" key="2">
    <citation type="journal article" date="2014" name="ISME J.">
        <title>Microbial stratification in low pH oxic and suboxic macroscopic growths along an acid mine drainage.</title>
        <authorList>
            <person name="Mendez-Garcia C."/>
            <person name="Mesa V."/>
            <person name="Sprenger R.R."/>
            <person name="Richter M."/>
            <person name="Diez M.S."/>
            <person name="Solano J."/>
            <person name="Bargiela R."/>
            <person name="Golyshina O.V."/>
            <person name="Manteca A."/>
            <person name="Ramos J.L."/>
            <person name="Gallego J.R."/>
            <person name="Llorente I."/>
            <person name="Martins Dos Santos V.A."/>
            <person name="Jensen O.N."/>
            <person name="Pelaez A.I."/>
            <person name="Sanchez J."/>
            <person name="Ferrer M."/>
        </authorList>
    </citation>
    <scope>NUCLEOTIDE SEQUENCE</scope>
</reference>
<sequence length="83" mass="8746">QLLDQEINPAVAAHGGYIGLLDIADGVAYVQMGGGCQGCGLAEVTLSQGVRTTILERFTELHDVVDTTDHAQGANPYYQAAKK</sequence>
<evidence type="ECO:0000313" key="2">
    <source>
        <dbReference type="EMBL" id="EQD71704.1"/>
    </source>
</evidence>
<dbReference type="GO" id="GO:0016226">
    <property type="term" value="P:iron-sulfur cluster assembly"/>
    <property type="evidence" value="ECO:0007669"/>
    <property type="project" value="InterPro"/>
</dbReference>
<dbReference type="PANTHER" id="PTHR11178">
    <property type="entry name" value="IRON-SULFUR CLUSTER SCAFFOLD PROTEIN NFU-RELATED"/>
    <property type="match status" value="1"/>
</dbReference>
<dbReference type="Gene3D" id="3.30.300.130">
    <property type="entry name" value="Fe-S cluster assembly (FSCA)"/>
    <property type="match status" value="1"/>
</dbReference>
<comment type="caution">
    <text evidence="2">The sequence shown here is derived from an EMBL/GenBank/DDBJ whole genome shotgun (WGS) entry which is preliminary data.</text>
</comment>
<feature type="non-terminal residue" evidence="2">
    <location>
        <position position="1"/>
    </location>
</feature>
<proteinExistence type="predicted"/>
<dbReference type="InterPro" id="IPR034904">
    <property type="entry name" value="FSCA_dom_sf"/>
</dbReference>
<accession>T1CSZ2</accession>
<reference evidence="2" key="1">
    <citation type="submission" date="2013-08" db="EMBL/GenBank/DDBJ databases">
        <authorList>
            <person name="Mendez C."/>
            <person name="Richter M."/>
            <person name="Ferrer M."/>
            <person name="Sanchez J."/>
        </authorList>
    </citation>
    <scope>NUCLEOTIDE SEQUENCE</scope>
</reference>
<dbReference type="InterPro" id="IPR001075">
    <property type="entry name" value="NIF_FeS_clus_asmbl_NifU_C"/>
</dbReference>
<dbReference type="SUPFAM" id="SSF117916">
    <property type="entry name" value="Fe-S cluster assembly (FSCA) domain-like"/>
    <property type="match status" value="1"/>
</dbReference>
<dbReference type="PANTHER" id="PTHR11178:SF51">
    <property type="entry name" value="FE_S BIOGENESIS PROTEIN NFUA"/>
    <property type="match status" value="1"/>
</dbReference>
<protein>
    <submittedName>
        <fullName evidence="2">Protein containing NIF system FeS cluster assembly, NifU</fullName>
    </submittedName>
</protein>